<keyword evidence="2" id="KW-1185">Reference proteome</keyword>
<name>A0A9N8WAA3_9GLOM</name>
<evidence type="ECO:0000313" key="2">
    <source>
        <dbReference type="Proteomes" id="UP000789759"/>
    </source>
</evidence>
<sequence length="128" mass="14995">MILMLNTVIESNDEYFIYDDKNIFTSTLSHGIFSYKITTNNSQFDDESDESDNSSDSLKLVSGLNFYNYEKFKTWLNRFALETGFNYKVRTSKIKDDVIRRTTYECIKSGFYVLQIISNPTKRHNTCS</sequence>
<protein>
    <submittedName>
        <fullName evidence="1">158_t:CDS:1</fullName>
    </submittedName>
</protein>
<proteinExistence type="predicted"/>
<organism evidence="1 2">
    <name type="scientific">Cetraspora pellucida</name>
    <dbReference type="NCBI Taxonomy" id="1433469"/>
    <lineage>
        <taxon>Eukaryota</taxon>
        <taxon>Fungi</taxon>
        <taxon>Fungi incertae sedis</taxon>
        <taxon>Mucoromycota</taxon>
        <taxon>Glomeromycotina</taxon>
        <taxon>Glomeromycetes</taxon>
        <taxon>Diversisporales</taxon>
        <taxon>Gigasporaceae</taxon>
        <taxon>Cetraspora</taxon>
    </lineage>
</organism>
<dbReference type="OrthoDB" id="2445204at2759"/>
<comment type="caution">
    <text evidence="1">The sequence shown here is derived from an EMBL/GenBank/DDBJ whole genome shotgun (WGS) entry which is preliminary data.</text>
</comment>
<dbReference type="AlphaFoldDB" id="A0A9N8WAA3"/>
<accession>A0A9N8WAA3</accession>
<reference evidence="1" key="1">
    <citation type="submission" date="2021-06" db="EMBL/GenBank/DDBJ databases">
        <authorList>
            <person name="Kallberg Y."/>
            <person name="Tangrot J."/>
            <person name="Rosling A."/>
        </authorList>
    </citation>
    <scope>NUCLEOTIDE SEQUENCE</scope>
    <source>
        <strain evidence="1">FL966</strain>
    </source>
</reference>
<gene>
    <name evidence="1" type="ORF">CPELLU_LOCUS1368</name>
</gene>
<dbReference type="Proteomes" id="UP000789759">
    <property type="component" value="Unassembled WGS sequence"/>
</dbReference>
<dbReference type="EMBL" id="CAJVQA010000491">
    <property type="protein sequence ID" value="CAG8477508.1"/>
    <property type="molecule type" value="Genomic_DNA"/>
</dbReference>
<evidence type="ECO:0000313" key="1">
    <source>
        <dbReference type="EMBL" id="CAG8477508.1"/>
    </source>
</evidence>